<organism evidence="1">
    <name type="scientific">Pyrodinium bahamense</name>
    <dbReference type="NCBI Taxonomy" id="73915"/>
    <lineage>
        <taxon>Eukaryota</taxon>
        <taxon>Sar</taxon>
        <taxon>Alveolata</taxon>
        <taxon>Dinophyceae</taxon>
        <taxon>Gonyaulacales</taxon>
        <taxon>Pyrocystaceae</taxon>
        <taxon>Pyrodinium</taxon>
    </lineage>
</organism>
<proteinExistence type="predicted"/>
<dbReference type="Gene3D" id="3.40.50.150">
    <property type="entry name" value="Vaccinia Virus protein VP39"/>
    <property type="match status" value="1"/>
</dbReference>
<sequence>MGACWAGCGACWAELAGPPPPKPSREKRWVWHGGLPMCSDDLAAGGLPSYVGMVKRDEVQLGSLTLQIETWPDYRIGSSVWPSGVLLAHALATGAAGLPAVCDLRVAELGAGPGLPGLVCGLLGALSVTLTDRTELVPLLDRNVELNGLSGACGAQALDWSWAHRSPLAAAGSSAVGPLDLLLAADVVYFEEQEPLLDAITALMAPGRTMLALAYRERTPMDRHYLNERILPRLDASRLDYEAPGHGSCEIYVGRLR</sequence>
<dbReference type="InterPro" id="IPR029063">
    <property type="entry name" value="SAM-dependent_MTases_sf"/>
</dbReference>
<evidence type="ECO:0008006" key="2">
    <source>
        <dbReference type="Google" id="ProtNLM"/>
    </source>
</evidence>
<evidence type="ECO:0000313" key="1">
    <source>
        <dbReference type="EMBL" id="CAD8385679.1"/>
    </source>
</evidence>
<gene>
    <name evidence="1" type="ORF">PBAH0796_LOCUS29367</name>
</gene>
<protein>
    <recommendedName>
        <fullName evidence="2">Calmodulin-lysine N-methyltransferase</fullName>
    </recommendedName>
</protein>
<dbReference type="EMBL" id="HBEG01048217">
    <property type="protein sequence ID" value="CAD8385679.1"/>
    <property type="molecule type" value="Transcribed_RNA"/>
</dbReference>
<dbReference type="SUPFAM" id="SSF53335">
    <property type="entry name" value="S-adenosyl-L-methionine-dependent methyltransferases"/>
    <property type="match status" value="1"/>
</dbReference>
<dbReference type="AlphaFoldDB" id="A0A7S0B825"/>
<dbReference type="PANTHER" id="PTHR14614">
    <property type="entry name" value="HEPATOCELLULAR CARCINOMA-ASSOCIATED ANTIGEN"/>
    <property type="match status" value="1"/>
</dbReference>
<reference evidence="1" key="1">
    <citation type="submission" date="2021-01" db="EMBL/GenBank/DDBJ databases">
        <authorList>
            <person name="Corre E."/>
            <person name="Pelletier E."/>
            <person name="Niang G."/>
            <person name="Scheremetjew M."/>
            <person name="Finn R."/>
            <person name="Kale V."/>
            <person name="Holt S."/>
            <person name="Cochrane G."/>
            <person name="Meng A."/>
            <person name="Brown T."/>
            <person name="Cohen L."/>
        </authorList>
    </citation>
    <scope>NUCLEOTIDE SEQUENCE</scope>
    <source>
        <strain evidence="1">Pbaha01</strain>
    </source>
</reference>
<name>A0A7S0B825_9DINO</name>
<dbReference type="InterPro" id="IPR019410">
    <property type="entry name" value="Methyltransf_16"/>
</dbReference>
<accession>A0A7S0B825</accession>
<dbReference type="PANTHER" id="PTHR14614:SF132">
    <property type="entry name" value="PROTEIN-LYSINE METHYLTRANSFERASE C42C1.13"/>
    <property type="match status" value="1"/>
</dbReference>
<dbReference type="Pfam" id="PF10294">
    <property type="entry name" value="Methyltransf_16"/>
    <property type="match status" value="1"/>
</dbReference>